<proteinExistence type="predicted"/>
<dbReference type="EMBL" id="WKKH01000001">
    <property type="protein sequence ID" value="MRX74487.1"/>
    <property type="molecule type" value="Genomic_DNA"/>
</dbReference>
<sequence>MIEKQQIKPDQHVSIFEEEFLKKIPVFYRYMILTDTASIGEMYADTRFSQSAKHFSREYIQYTPVNPYSNILIEEKTDDQ</sequence>
<dbReference type="AlphaFoldDB" id="A0A7K0FS98"/>
<evidence type="ECO:0000313" key="2">
    <source>
        <dbReference type="Proteomes" id="UP000487757"/>
    </source>
</evidence>
<dbReference type="OrthoDB" id="770671at2"/>
<organism evidence="1 2">
    <name type="scientific">Pedobacter petrophilus</name>
    <dbReference type="NCBI Taxonomy" id="1908241"/>
    <lineage>
        <taxon>Bacteria</taxon>
        <taxon>Pseudomonadati</taxon>
        <taxon>Bacteroidota</taxon>
        <taxon>Sphingobacteriia</taxon>
        <taxon>Sphingobacteriales</taxon>
        <taxon>Sphingobacteriaceae</taxon>
        <taxon>Pedobacter</taxon>
    </lineage>
</organism>
<dbReference type="RefSeq" id="WP_154278659.1">
    <property type="nucleotide sequence ID" value="NZ_JBHUJQ010000001.1"/>
</dbReference>
<comment type="caution">
    <text evidence="1">The sequence shown here is derived from an EMBL/GenBank/DDBJ whole genome shotgun (WGS) entry which is preliminary data.</text>
</comment>
<dbReference type="Proteomes" id="UP000487757">
    <property type="component" value="Unassembled WGS sequence"/>
</dbReference>
<accession>A0A7K0FS98</accession>
<reference evidence="1 2" key="1">
    <citation type="submission" date="2019-11" db="EMBL/GenBank/DDBJ databases">
        <title>Pedobacter petrophilus genome.</title>
        <authorList>
            <person name="Feldbauer M.J."/>
            <person name="Newman J.D."/>
        </authorList>
    </citation>
    <scope>NUCLEOTIDE SEQUENCE [LARGE SCALE GENOMIC DNA]</scope>
    <source>
        <strain evidence="1 2">LMG 29686</strain>
    </source>
</reference>
<evidence type="ECO:0000313" key="1">
    <source>
        <dbReference type="EMBL" id="MRX74487.1"/>
    </source>
</evidence>
<protein>
    <submittedName>
        <fullName evidence="1">Uncharacterized protein</fullName>
    </submittedName>
</protein>
<name>A0A7K0FS98_9SPHI</name>
<gene>
    <name evidence="1" type="ORF">GJU39_00175</name>
</gene>
<keyword evidence="2" id="KW-1185">Reference proteome</keyword>